<comment type="caution">
    <text evidence="1">The sequence shown here is derived from an EMBL/GenBank/DDBJ whole genome shotgun (WGS) entry which is preliminary data.</text>
</comment>
<keyword evidence="2" id="KW-1185">Reference proteome</keyword>
<dbReference type="AlphaFoldDB" id="A0A8X6P892"/>
<evidence type="ECO:0000313" key="1">
    <source>
        <dbReference type="EMBL" id="GFT53550.1"/>
    </source>
</evidence>
<organism evidence="1 2">
    <name type="scientific">Nephila pilipes</name>
    <name type="common">Giant wood spider</name>
    <name type="synonym">Nephila maculata</name>
    <dbReference type="NCBI Taxonomy" id="299642"/>
    <lineage>
        <taxon>Eukaryota</taxon>
        <taxon>Metazoa</taxon>
        <taxon>Ecdysozoa</taxon>
        <taxon>Arthropoda</taxon>
        <taxon>Chelicerata</taxon>
        <taxon>Arachnida</taxon>
        <taxon>Araneae</taxon>
        <taxon>Araneomorphae</taxon>
        <taxon>Entelegynae</taxon>
        <taxon>Araneoidea</taxon>
        <taxon>Nephilidae</taxon>
        <taxon>Nephila</taxon>
    </lineage>
</organism>
<reference evidence="1" key="1">
    <citation type="submission" date="2020-08" db="EMBL/GenBank/DDBJ databases">
        <title>Multicomponent nature underlies the extraordinary mechanical properties of spider dragline silk.</title>
        <authorList>
            <person name="Kono N."/>
            <person name="Nakamura H."/>
            <person name="Mori M."/>
            <person name="Yoshida Y."/>
            <person name="Ohtoshi R."/>
            <person name="Malay A.D."/>
            <person name="Moran D.A.P."/>
            <person name="Tomita M."/>
            <person name="Numata K."/>
            <person name="Arakawa K."/>
        </authorList>
    </citation>
    <scope>NUCLEOTIDE SEQUENCE</scope>
</reference>
<dbReference type="EMBL" id="BMAW01112604">
    <property type="protein sequence ID" value="GFT53550.1"/>
    <property type="molecule type" value="Genomic_DNA"/>
</dbReference>
<accession>A0A8X6P892</accession>
<name>A0A8X6P892_NEPPI</name>
<protein>
    <submittedName>
        <fullName evidence="1">Uncharacterized protein</fullName>
    </submittedName>
</protein>
<sequence length="110" mass="12304">MPFPNRLTSKNRHHTRKLHTILSEKSELKSLDRFHQINANPSVFAGPPGVCCSKENYAIKLSEASKRRPAPNHKSGRQAFILIIHETMGPVAPMAQRDLSPELQALGEII</sequence>
<dbReference type="Proteomes" id="UP000887013">
    <property type="component" value="Unassembled WGS sequence"/>
</dbReference>
<proteinExistence type="predicted"/>
<gene>
    <name evidence="1" type="ORF">NPIL_203971</name>
</gene>
<evidence type="ECO:0000313" key="2">
    <source>
        <dbReference type="Proteomes" id="UP000887013"/>
    </source>
</evidence>